<dbReference type="AlphaFoldDB" id="A0A7C9MSL1"/>
<organism evidence="1 2">
    <name type="scientific">Kangsaoukella pontilimi</name>
    <dbReference type="NCBI Taxonomy" id="2691042"/>
    <lineage>
        <taxon>Bacteria</taxon>
        <taxon>Pseudomonadati</taxon>
        <taxon>Pseudomonadota</taxon>
        <taxon>Alphaproteobacteria</taxon>
        <taxon>Rhodobacterales</taxon>
        <taxon>Paracoccaceae</taxon>
        <taxon>Kangsaoukella</taxon>
    </lineage>
</organism>
<dbReference type="RefSeq" id="WP_160765324.1">
    <property type="nucleotide sequence ID" value="NZ_WUPT01000003.1"/>
</dbReference>
<gene>
    <name evidence="1" type="ORF">GQ651_16240</name>
</gene>
<reference evidence="1 2" key="1">
    <citation type="submission" date="2019-12" db="EMBL/GenBank/DDBJ databases">
        <authorList>
            <person name="Lee S.D."/>
        </authorList>
    </citation>
    <scope>NUCLEOTIDE SEQUENCE [LARGE SCALE GENOMIC DNA]</scope>
    <source>
        <strain evidence="1 2">GH1-50</strain>
    </source>
</reference>
<dbReference type="InterPro" id="IPR021252">
    <property type="entry name" value="DUF2794"/>
</dbReference>
<keyword evidence="2" id="KW-1185">Reference proteome</keyword>
<dbReference type="EMBL" id="WUPT01000003">
    <property type="protein sequence ID" value="MXQ09397.1"/>
    <property type="molecule type" value="Genomic_DNA"/>
</dbReference>
<name>A0A7C9MSL1_9RHOB</name>
<sequence length="115" mass="13113">MTVQPPTPFPQPSDTSAQVAFDRGELGIILGLYGRMVAAGEWRDYGLSFLKDVAIFSIFRRTAEHPIYRIEKRPRLRGRQGMYSVIGMDGQILKRGHDLKTVLRVLERKLIRAVD</sequence>
<dbReference type="Proteomes" id="UP000480350">
    <property type="component" value="Unassembled WGS sequence"/>
</dbReference>
<dbReference type="Pfam" id="PF10984">
    <property type="entry name" value="DUF2794"/>
    <property type="match status" value="1"/>
</dbReference>
<reference evidence="1 2" key="2">
    <citation type="submission" date="2020-03" db="EMBL/GenBank/DDBJ databases">
        <title>Kangsaoukella pontilimi gen. nov., sp. nov., a new member of the family Rhodobacteraceae isolated from a tidal mudflat.</title>
        <authorList>
            <person name="Kim I.S."/>
        </authorList>
    </citation>
    <scope>NUCLEOTIDE SEQUENCE [LARGE SCALE GENOMIC DNA]</scope>
    <source>
        <strain evidence="1 2">GH1-50</strain>
    </source>
</reference>
<evidence type="ECO:0000313" key="2">
    <source>
        <dbReference type="Proteomes" id="UP000480350"/>
    </source>
</evidence>
<proteinExistence type="predicted"/>
<evidence type="ECO:0000313" key="1">
    <source>
        <dbReference type="EMBL" id="MXQ09397.1"/>
    </source>
</evidence>
<accession>A0A7C9MSL1</accession>
<comment type="caution">
    <text evidence="1">The sequence shown here is derived from an EMBL/GenBank/DDBJ whole genome shotgun (WGS) entry which is preliminary data.</text>
</comment>
<protein>
    <submittedName>
        <fullName evidence="1">DUF2794 domain-containing protein</fullName>
    </submittedName>
</protein>